<dbReference type="EMBL" id="JAWDJW010007415">
    <property type="protein sequence ID" value="KAK3062204.1"/>
    <property type="molecule type" value="Genomic_DNA"/>
</dbReference>
<gene>
    <name evidence="1" type="ORF">LTS18_004612</name>
</gene>
<reference evidence="1" key="1">
    <citation type="submission" date="2024-09" db="EMBL/GenBank/DDBJ databases">
        <title>Black Yeasts Isolated from many extreme environments.</title>
        <authorList>
            <person name="Coleine C."/>
            <person name="Stajich J.E."/>
            <person name="Selbmann L."/>
        </authorList>
    </citation>
    <scope>NUCLEOTIDE SEQUENCE</scope>
    <source>
        <strain evidence="1">CCFEE 5737</strain>
    </source>
</reference>
<organism evidence="1 2">
    <name type="scientific">Coniosporium uncinatum</name>
    <dbReference type="NCBI Taxonomy" id="93489"/>
    <lineage>
        <taxon>Eukaryota</taxon>
        <taxon>Fungi</taxon>
        <taxon>Dikarya</taxon>
        <taxon>Ascomycota</taxon>
        <taxon>Pezizomycotina</taxon>
        <taxon>Dothideomycetes</taxon>
        <taxon>Dothideomycetes incertae sedis</taxon>
        <taxon>Coniosporium</taxon>
    </lineage>
</organism>
<dbReference type="Proteomes" id="UP001186974">
    <property type="component" value="Unassembled WGS sequence"/>
</dbReference>
<protein>
    <submittedName>
        <fullName evidence="1">Uncharacterized protein</fullName>
    </submittedName>
</protein>
<evidence type="ECO:0000313" key="1">
    <source>
        <dbReference type="EMBL" id="KAK3062204.1"/>
    </source>
</evidence>
<accession>A0ACC3D5W9</accession>
<proteinExistence type="predicted"/>
<name>A0ACC3D5W9_9PEZI</name>
<comment type="caution">
    <text evidence="1">The sequence shown here is derived from an EMBL/GenBank/DDBJ whole genome shotgun (WGS) entry which is preliminary data.</text>
</comment>
<evidence type="ECO:0000313" key="2">
    <source>
        <dbReference type="Proteomes" id="UP001186974"/>
    </source>
</evidence>
<sequence length="380" mass="41745">MSSFKVLAALAILTKAAGAASTSNGSLAITSWGAPRLDVFGVAPDNTIWHKYEAGSGFGWEPGNGLFENMNATAFGNPVATSWGNNRLDYFHIGRKSAAFHKYWDGFQWACILFSPPGEYSERLEGEFSSGLAVNSWGVDRFDIVGRSTNMTFLHKAWTGTDYYPAVDKWEDLGGNFSSGPATVSWGPGRLDILGVSAESGSMLHKFWDGQWSGWENLGGGPFIGAPVATSWGEGRLDVWAVHEDGELQHKFWDGSMYQGWKSLGGSFTTAPQVVHWSEGKIDIVGKNGSCYVSKAFDGENWYPSFDGWFDKEGNFASEPAIWANKGTNFIYVLGVGEDGQLKLQIWDGFNWQPAGDQYWDLGDTQNPYGKSVDFFVQDL</sequence>
<keyword evidence="2" id="KW-1185">Reference proteome</keyword>